<evidence type="ECO:0000256" key="2">
    <source>
        <dbReference type="ARBA" id="ARBA00005336"/>
    </source>
</evidence>
<gene>
    <name evidence="9" type="ORF">GCM10009843_09070</name>
</gene>
<evidence type="ECO:0000256" key="4">
    <source>
        <dbReference type="ARBA" id="ARBA00022801"/>
    </source>
</evidence>
<dbReference type="EC" id="3.2.1.52" evidence="3"/>
<evidence type="ECO:0000256" key="6">
    <source>
        <dbReference type="SAM" id="MobiDB-lite"/>
    </source>
</evidence>
<name>A0ABN2XVA2_9ACTN</name>
<keyword evidence="7" id="KW-1133">Transmembrane helix</keyword>
<feature type="region of interest" description="Disordered" evidence="6">
    <location>
        <begin position="47"/>
        <end position="89"/>
    </location>
</feature>
<dbReference type="InterPro" id="IPR036962">
    <property type="entry name" value="Glyco_hydro_3_N_sf"/>
</dbReference>
<proteinExistence type="inferred from homology"/>
<sequence length="459" mass="46977">MPGYDPTHRAPRPPRRIPGLGWVLGAASVLAVIGLVMGAMTYFGGDPGAADEQTPSRAEGDPAGERETVGAAASDPEVDPDEPTSWGPTVGELAQAQELVAGWDAERLAGQVIIGRYDGYDPETPAALVRDLHLAGVTMTNSNVEDAEQVTATTSAVADAMTADGRTFPPLIGVDQEGGLVAHLGDVATTYPSFQQAGDVITAAPVEGRRLVTEATRASGLELRQLGFTWVYAPVADVTIGYGDVTIGSRSASTDPDVAADAVVAALEGFSSAGVVTSTKHFPGHGSATEDSHAVVPEVTATLEELRARDLVPFAAAVDAGAPAVMLGHLGVDAIAPGEPASMAPAAYDFLRDELGFEGVTMTDSLGMGAVYGRNRPALTAFLAGADLLLMPADTATAHATITAAIESGEISRERAEESAARVVAIQLWQQRIAAEVAVPLDATTQAEAAAAALVAAAP</sequence>
<keyword evidence="7" id="KW-0812">Transmembrane</keyword>
<keyword evidence="5" id="KW-0326">Glycosidase</keyword>
<dbReference type="RefSeq" id="WP_344302444.1">
    <property type="nucleotide sequence ID" value="NZ_BAAAQQ010000002.1"/>
</dbReference>
<dbReference type="PANTHER" id="PTHR30480">
    <property type="entry name" value="BETA-HEXOSAMINIDASE-RELATED"/>
    <property type="match status" value="1"/>
</dbReference>
<protein>
    <recommendedName>
        <fullName evidence="3">beta-N-acetylhexosaminidase</fullName>
        <ecNumber evidence="3">3.2.1.52</ecNumber>
    </recommendedName>
</protein>
<accession>A0ABN2XVA2</accession>
<dbReference type="PANTHER" id="PTHR30480:SF13">
    <property type="entry name" value="BETA-HEXOSAMINIDASE"/>
    <property type="match status" value="1"/>
</dbReference>
<comment type="similarity">
    <text evidence="2">Belongs to the glycosyl hydrolase 3 family.</text>
</comment>
<feature type="compositionally biased region" description="Basic and acidic residues" evidence="6">
    <location>
        <begin position="58"/>
        <end position="68"/>
    </location>
</feature>
<evidence type="ECO:0000313" key="9">
    <source>
        <dbReference type="EMBL" id="GAA2117772.1"/>
    </source>
</evidence>
<dbReference type="InterPro" id="IPR050226">
    <property type="entry name" value="NagZ_Beta-hexosaminidase"/>
</dbReference>
<feature type="domain" description="Glycoside hydrolase family 3 N-terminal" evidence="8">
    <location>
        <begin position="124"/>
        <end position="425"/>
    </location>
</feature>
<evidence type="ECO:0000256" key="5">
    <source>
        <dbReference type="ARBA" id="ARBA00023295"/>
    </source>
</evidence>
<evidence type="ECO:0000259" key="8">
    <source>
        <dbReference type="Pfam" id="PF00933"/>
    </source>
</evidence>
<dbReference type="InterPro" id="IPR001764">
    <property type="entry name" value="Glyco_hydro_3_N"/>
</dbReference>
<dbReference type="InterPro" id="IPR017853">
    <property type="entry name" value="GH"/>
</dbReference>
<comment type="caution">
    <text evidence="9">The sequence shown here is derived from an EMBL/GenBank/DDBJ whole genome shotgun (WGS) entry which is preliminary data.</text>
</comment>
<dbReference type="Pfam" id="PF00933">
    <property type="entry name" value="Glyco_hydro_3"/>
    <property type="match status" value="1"/>
</dbReference>
<dbReference type="Gene3D" id="3.20.20.300">
    <property type="entry name" value="Glycoside hydrolase, family 3, N-terminal domain"/>
    <property type="match status" value="1"/>
</dbReference>
<feature type="transmembrane region" description="Helical" evidence="7">
    <location>
        <begin position="20"/>
        <end position="43"/>
    </location>
</feature>
<dbReference type="EMBL" id="BAAAQQ010000002">
    <property type="protein sequence ID" value="GAA2117772.1"/>
    <property type="molecule type" value="Genomic_DNA"/>
</dbReference>
<evidence type="ECO:0000313" key="10">
    <source>
        <dbReference type="Proteomes" id="UP001500575"/>
    </source>
</evidence>
<keyword evidence="10" id="KW-1185">Reference proteome</keyword>
<reference evidence="9 10" key="1">
    <citation type="journal article" date="2019" name="Int. J. Syst. Evol. Microbiol.">
        <title>The Global Catalogue of Microorganisms (GCM) 10K type strain sequencing project: providing services to taxonomists for standard genome sequencing and annotation.</title>
        <authorList>
            <consortium name="The Broad Institute Genomics Platform"/>
            <consortium name="The Broad Institute Genome Sequencing Center for Infectious Disease"/>
            <person name="Wu L."/>
            <person name="Ma J."/>
        </authorList>
    </citation>
    <scope>NUCLEOTIDE SEQUENCE [LARGE SCALE GENOMIC DNA]</scope>
    <source>
        <strain evidence="9 10">JCM 16021</strain>
    </source>
</reference>
<keyword evidence="4" id="KW-0378">Hydrolase</keyword>
<comment type="catalytic activity">
    <reaction evidence="1">
        <text>Hydrolysis of terminal non-reducing N-acetyl-D-hexosamine residues in N-acetyl-beta-D-hexosaminides.</text>
        <dbReference type="EC" id="3.2.1.52"/>
    </reaction>
</comment>
<evidence type="ECO:0000256" key="7">
    <source>
        <dbReference type="SAM" id="Phobius"/>
    </source>
</evidence>
<organism evidence="9 10">
    <name type="scientific">Nocardioides bigeumensis</name>
    <dbReference type="NCBI Taxonomy" id="433657"/>
    <lineage>
        <taxon>Bacteria</taxon>
        <taxon>Bacillati</taxon>
        <taxon>Actinomycetota</taxon>
        <taxon>Actinomycetes</taxon>
        <taxon>Propionibacteriales</taxon>
        <taxon>Nocardioidaceae</taxon>
        <taxon>Nocardioides</taxon>
    </lineage>
</organism>
<evidence type="ECO:0000256" key="1">
    <source>
        <dbReference type="ARBA" id="ARBA00001231"/>
    </source>
</evidence>
<evidence type="ECO:0000256" key="3">
    <source>
        <dbReference type="ARBA" id="ARBA00012663"/>
    </source>
</evidence>
<dbReference type="Proteomes" id="UP001500575">
    <property type="component" value="Unassembled WGS sequence"/>
</dbReference>
<dbReference type="SUPFAM" id="SSF51445">
    <property type="entry name" value="(Trans)glycosidases"/>
    <property type="match status" value="1"/>
</dbReference>
<keyword evidence="7" id="KW-0472">Membrane</keyword>